<reference evidence="1 2" key="1">
    <citation type="submission" date="2020-10" db="EMBL/GenBank/DDBJ databases">
        <authorList>
            <person name="Castelo-Branco R."/>
            <person name="Eusebio N."/>
            <person name="Adriana R."/>
            <person name="Vieira A."/>
            <person name="Brugerolle De Fraissinette N."/>
            <person name="Rezende De Castro R."/>
            <person name="Schneider M.P."/>
            <person name="Vasconcelos V."/>
            <person name="Leao P.N."/>
        </authorList>
    </citation>
    <scope>NUCLEOTIDE SEQUENCE [LARGE SCALE GENOMIC DNA]</scope>
    <source>
        <strain evidence="1 2">LEGE 07299</strain>
    </source>
</reference>
<evidence type="ECO:0000313" key="2">
    <source>
        <dbReference type="Proteomes" id="UP000647836"/>
    </source>
</evidence>
<comment type="caution">
    <text evidence="1">The sequence shown here is derived from an EMBL/GenBank/DDBJ whole genome shotgun (WGS) entry which is preliminary data.</text>
</comment>
<accession>A0ABR9U4N5</accession>
<gene>
    <name evidence="1" type="ORF">IQ229_20695</name>
</gene>
<name>A0ABR9U4N5_9NOSO</name>
<protein>
    <submittedName>
        <fullName evidence="1">Uncharacterized protein</fullName>
    </submittedName>
</protein>
<dbReference type="RefSeq" id="WP_190241030.1">
    <property type="nucleotide sequence ID" value="NZ_JADEXF010000787.1"/>
</dbReference>
<organism evidence="1 2">
    <name type="scientific">Nostoc cf. edaphicum LEGE 07299</name>
    <dbReference type="NCBI Taxonomy" id="2777974"/>
    <lineage>
        <taxon>Bacteria</taxon>
        <taxon>Bacillati</taxon>
        <taxon>Cyanobacteriota</taxon>
        <taxon>Cyanophyceae</taxon>
        <taxon>Nostocales</taxon>
        <taxon>Nostocaceae</taxon>
        <taxon>Nostoc</taxon>
    </lineage>
</organism>
<proteinExistence type="predicted"/>
<evidence type="ECO:0000313" key="1">
    <source>
        <dbReference type="EMBL" id="MBE9107255.1"/>
    </source>
</evidence>
<dbReference type="Proteomes" id="UP000647836">
    <property type="component" value="Unassembled WGS sequence"/>
</dbReference>
<keyword evidence="2" id="KW-1185">Reference proteome</keyword>
<sequence>MLSIVDWAICCCASFTLRVFVEYHRYCSTCVHLIFHEADRNLSHHHADKIYNYGMIFA</sequence>
<dbReference type="EMBL" id="JADEXF010000787">
    <property type="protein sequence ID" value="MBE9107255.1"/>
    <property type="molecule type" value="Genomic_DNA"/>
</dbReference>